<dbReference type="InterPro" id="IPR005467">
    <property type="entry name" value="His_kinase_dom"/>
</dbReference>
<dbReference type="KEGG" id="caj:CIG1485E_1268"/>
<dbReference type="Proteomes" id="UP000028486">
    <property type="component" value="Chromosome"/>
</dbReference>
<dbReference type="InterPro" id="IPR004358">
    <property type="entry name" value="Sig_transdc_His_kin-like_C"/>
</dbReference>
<dbReference type="Pfam" id="PF02518">
    <property type="entry name" value="HATPase_c"/>
    <property type="match status" value="1"/>
</dbReference>
<dbReference type="SMART" id="SM00388">
    <property type="entry name" value="HisKA"/>
    <property type="match status" value="1"/>
</dbReference>
<evidence type="ECO:0000259" key="11">
    <source>
        <dbReference type="PROSITE" id="PS50112"/>
    </source>
</evidence>
<evidence type="ECO:0000313" key="12">
    <source>
        <dbReference type="EMBL" id="AII15101.1"/>
    </source>
</evidence>
<evidence type="ECO:0000256" key="8">
    <source>
        <dbReference type="ARBA" id="ARBA00023012"/>
    </source>
</evidence>
<dbReference type="OrthoDB" id="9805967at2"/>
<dbReference type="GO" id="GO:0000155">
    <property type="term" value="F:phosphorelay sensor kinase activity"/>
    <property type="evidence" value="ECO:0007669"/>
    <property type="project" value="InterPro"/>
</dbReference>
<keyword evidence="6 12" id="KW-0418">Kinase</keyword>
<dbReference type="InterPro" id="IPR003594">
    <property type="entry name" value="HATPase_dom"/>
</dbReference>
<evidence type="ECO:0000256" key="2">
    <source>
        <dbReference type="ARBA" id="ARBA00012438"/>
    </source>
</evidence>
<dbReference type="EMBL" id="CP009043">
    <property type="protein sequence ID" value="AII15101.1"/>
    <property type="molecule type" value="Genomic_DNA"/>
</dbReference>
<name>A0A076FAU0_9BACT</name>
<dbReference type="SMART" id="SM00387">
    <property type="entry name" value="HATPase_c"/>
    <property type="match status" value="1"/>
</dbReference>
<keyword evidence="9" id="KW-0175">Coiled coil</keyword>
<protein>
    <recommendedName>
        <fullName evidence="2">histidine kinase</fullName>
        <ecNumber evidence="2">2.7.13.3</ecNumber>
    </recommendedName>
</protein>
<dbReference type="EC" id="2.7.13.3" evidence="2"/>
<organism evidence="12 13">
    <name type="scientific">Campylobacter iguaniorum</name>
    <dbReference type="NCBI Taxonomy" id="1244531"/>
    <lineage>
        <taxon>Bacteria</taxon>
        <taxon>Pseudomonadati</taxon>
        <taxon>Campylobacterota</taxon>
        <taxon>Epsilonproteobacteria</taxon>
        <taxon>Campylobacterales</taxon>
        <taxon>Campylobacteraceae</taxon>
        <taxon>Campylobacter</taxon>
    </lineage>
</organism>
<keyword evidence="4" id="KW-0808">Transferase</keyword>
<dbReference type="SUPFAM" id="SSF47384">
    <property type="entry name" value="Homodimeric domain of signal transducing histidine kinase"/>
    <property type="match status" value="1"/>
</dbReference>
<dbReference type="PANTHER" id="PTHR43065">
    <property type="entry name" value="SENSOR HISTIDINE KINASE"/>
    <property type="match status" value="1"/>
</dbReference>
<dbReference type="SUPFAM" id="SSF55874">
    <property type="entry name" value="ATPase domain of HSP90 chaperone/DNA topoisomerase II/histidine kinase"/>
    <property type="match status" value="1"/>
</dbReference>
<evidence type="ECO:0000259" key="10">
    <source>
        <dbReference type="PROSITE" id="PS50109"/>
    </source>
</evidence>
<keyword evidence="13" id="KW-1185">Reference proteome</keyword>
<keyword evidence="8" id="KW-0902">Two-component regulatory system</keyword>
<dbReference type="InterPro" id="IPR003661">
    <property type="entry name" value="HisK_dim/P_dom"/>
</dbReference>
<evidence type="ECO:0000256" key="6">
    <source>
        <dbReference type="ARBA" id="ARBA00022777"/>
    </source>
</evidence>
<comment type="catalytic activity">
    <reaction evidence="1">
        <text>ATP + protein L-histidine = ADP + protein N-phospho-L-histidine.</text>
        <dbReference type="EC" id="2.7.13.3"/>
    </reaction>
</comment>
<evidence type="ECO:0000256" key="1">
    <source>
        <dbReference type="ARBA" id="ARBA00000085"/>
    </source>
</evidence>
<evidence type="ECO:0000256" key="4">
    <source>
        <dbReference type="ARBA" id="ARBA00022679"/>
    </source>
</evidence>
<feature type="domain" description="PAS" evidence="11">
    <location>
        <begin position="38"/>
        <end position="75"/>
    </location>
</feature>
<dbReference type="PANTHER" id="PTHR43065:SF10">
    <property type="entry name" value="PEROXIDE STRESS-ACTIVATED HISTIDINE KINASE MAK3"/>
    <property type="match status" value="1"/>
</dbReference>
<keyword evidence="7" id="KW-0067">ATP-binding</keyword>
<dbReference type="PROSITE" id="PS50112">
    <property type="entry name" value="PAS"/>
    <property type="match status" value="1"/>
</dbReference>
<feature type="coiled-coil region" evidence="9">
    <location>
        <begin position="188"/>
        <end position="215"/>
    </location>
</feature>
<reference evidence="13" key="1">
    <citation type="journal article" date="2014" name="Genome Announc.">
        <title>Complete Genome Sequence of Campylobacter iguaniorum Strain 1485ET, Isolated from a Bearded Dragon (Pogona vitticeps).</title>
        <authorList>
            <person name="Gilbert M.J."/>
            <person name="Miller W.G."/>
            <person name="Yee E."/>
            <person name="Kik M."/>
            <person name="Wagenaar J.A."/>
            <person name="Duim B."/>
        </authorList>
    </citation>
    <scope>NUCLEOTIDE SEQUENCE [LARGE SCALE GENOMIC DNA]</scope>
    <source>
        <strain evidence="13">1485E</strain>
    </source>
</reference>
<sequence length="329" mass="37100">MNDLQDTKHITDGLANLIEQTYQIEKEYKSLNESYANLQKFIKDIVESLGAALWVMDKNGKIVLKNAKADALLGLINLIDLKKQNCEVQFKEMYFAIKITQNGDNKIILATDISDEKRSARLVSMGAVAAHLSHEIRNPIGSIALLTSSLLKRSEPKNIPLIKEMQKAIFRVERIIKATLLFTKGVVINRQIVQLKTLEQNCKNAIKQYAFSKEIEFKFDGFDGQMEGDLDLLDMVFSNFIFNAIDAIEEDDNETGTVSLEHKFDEKMHNFYIKDSGVKIDKSVVFEPFKTTKLKGNGLGLALCIEIVRAHKGSIALQNEPKVFTISLP</sequence>
<dbReference type="InterPro" id="IPR036097">
    <property type="entry name" value="HisK_dim/P_sf"/>
</dbReference>
<evidence type="ECO:0000256" key="3">
    <source>
        <dbReference type="ARBA" id="ARBA00022553"/>
    </source>
</evidence>
<dbReference type="eggNOG" id="COG0642">
    <property type="taxonomic scope" value="Bacteria"/>
</dbReference>
<dbReference type="GO" id="GO:0005524">
    <property type="term" value="F:ATP binding"/>
    <property type="evidence" value="ECO:0007669"/>
    <property type="project" value="UniProtKB-KW"/>
</dbReference>
<evidence type="ECO:0000256" key="5">
    <source>
        <dbReference type="ARBA" id="ARBA00022741"/>
    </source>
</evidence>
<evidence type="ECO:0000313" key="13">
    <source>
        <dbReference type="Proteomes" id="UP000028486"/>
    </source>
</evidence>
<keyword evidence="3" id="KW-0597">Phosphoprotein</keyword>
<dbReference type="PRINTS" id="PR00344">
    <property type="entry name" value="BCTRLSENSOR"/>
</dbReference>
<dbReference type="Pfam" id="PF00512">
    <property type="entry name" value="HisKA"/>
    <property type="match status" value="1"/>
</dbReference>
<accession>A0A076FAU0</accession>
<dbReference type="PROSITE" id="PS50109">
    <property type="entry name" value="HIS_KIN"/>
    <property type="match status" value="1"/>
</dbReference>
<dbReference type="InterPro" id="IPR036890">
    <property type="entry name" value="HATPase_C_sf"/>
</dbReference>
<proteinExistence type="predicted"/>
<dbReference type="Gene3D" id="1.10.287.130">
    <property type="match status" value="1"/>
</dbReference>
<dbReference type="HOGENOM" id="CLU_000445_114_39_7"/>
<dbReference type="InterPro" id="IPR000014">
    <property type="entry name" value="PAS"/>
</dbReference>
<evidence type="ECO:0000256" key="7">
    <source>
        <dbReference type="ARBA" id="ARBA00022840"/>
    </source>
</evidence>
<dbReference type="RefSeq" id="WP_038454720.1">
    <property type="nucleotide sequence ID" value="NZ_CP009043.1"/>
</dbReference>
<feature type="domain" description="Histidine kinase" evidence="10">
    <location>
        <begin position="131"/>
        <end position="329"/>
    </location>
</feature>
<dbReference type="CDD" id="cd00082">
    <property type="entry name" value="HisKA"/>
    <property type="match status" value="1"/>
</dbReference>
<dbReference type="Gene3D" id="3.30.565.10">
    <property type="entry name" value="Histidine kinase-like ATPase, C-terminal domain"/>
    <property type="match status" value="1"/>
</dbReference>
<dbReference type="AlphaFoldDB" id="A0A076FAU0"/>
<gene>
    <name evidence="12" type="primary">flgS</name>
    <name evidence="12" type="ORF">CIG1485E_1268</name>
</gene>
<dbReference type="STRING" id="1244531.CIG2463D_1401"/>
<evidence type="ECO:0000256" key="9">
    <source>
        <dbReference type="SAM" id="Coils"/>
    </source>
</evidence>
<keyword evidence="5" id="KW-0547">Nucleotide-binding</keyword>